<dbReference type="PANTHER" id="PTHR46586:SF3">
    <property type="entry name" value="ANKYRIN REPEAT-CONTAINING PROTEIN"/>
    <property type="match status" value="1"/>
</dbReference>
<dbReference type="HOGENOM" id="CLU_014745_2_1_1"/>
<dbReference type="SUPFAM" id="SSF48403">
    <property type="entry name" value="Ankyrin repeat"/>
    <property type="match status" value="2"/>
</dbReference>
<dbReference type="SUPFAM" id="SSF140860">
    <property type="entry name" value="Pseudo ankyrin repeat-like"/>
    <property type="match status" value="1"/>
</dbReference>
<dbReference type="OrthoDB" id="143749at2759"/>
<dbReference type="SMART" id="SM00248">
    <property type="entry name" value="ANK"/>
    <property type="match status" value="7"/>
</dbReference>
<proteinExistence type="predicted"/>
<comment type="caution">
    <text evidence="1">The sequence shown here is derived from an EMBL/GenBank/DDBJ whole genome shotgun (WGS) entry which is preliminary data.</text>
</comment>
<dbReference type="InterPro" id="IPR052050">
    <property type="entry name" value="SecEffector_AnkRepeat"/>
</dbReference>
<dbReference type="Pfam" id="PF12796">
    <property type="entry name" value="Ank_2"/>
    <property type="match status" value="1"/>
</dbReference>
<reference evidence="1 2" key="1">
    <citation type="submission" date="2013-11" db="EMBL/GenBank/DDBJ databases">
        <title>The Genome Sequence of Phytophthora parasitica P1569.</title>
        <authorList>
            <consortium name="The Broad Institute Genomics Platform"/>
            <person name="Russ C."/>
            <person name="Tyler B."/>
            <person name="Panabieres F."/>
            <person name="Shan W."/>
            <person name="Tripathy S."/>
            <person name="Grunwald N."/>
            <person name="Machado M."/>
            <person name="Johnson C.S."/>
            <person name="Arredondo F."/>
            <person name="Hong C."/>
            <person name="Coffey M."/>
            <person name="Young S.K."/>
            <person name="Zeng Q."/>
            <person name="Gargeya S."/>
            <person name="Fitzgerald M."/>
            <person name="Abouelleil A."/>
            <person name="Alvarado L."/>
            <person name="Chapman S.B."/>
            <person name="Gainer-Dewar J."/>
            <person name="Goldberg J."/>
            <person name="Griggs A."/>
            <person name="Gujja S."/>
            <person name="Hansen M."/>
            <person name="Howarth C."/>
            <person name="Imamovic A."/>
            <person name="Ireland A."/>
            <person name="Larimer J."/>
            <person name="McCowan C."/>
            <person name="Murphy C."/>
            <person name="Pearson M."/>
            <person name="Poon T.W."/>
            <person name="Priest M."/>
            <person name="Roberts A."/>
            <person name="Saif S."/>
            <person name="Shea T."/>
            <person name="Sykes S."/>
            <person name="Wortman J."/>
            <person name="Nusbaum C."/>
            <person name="Birren B."/>
        </authorList>
    </citation>
    <scope>NUCLEOTIDE SEQUENCE [LARGE SCALE GENOMIC DNA]</scope>
    <source>
        <strain evidence="1 2">P1569</strain>
    </source>
</reference>
<dbReference type="EMBL" id="ANIZ01003713">
    <property type="protein sequence ID" value="ETI31961.1"/>
    <property type="molecule type" value="Genomic_DNA"/>
</dbReference>
<name>V9DZ63_PHYNI</name>
<accession>V9DZ63</accession>
<gene>
    <name evidence="1" type="ORF">F443_21142</name>
</gene>
<dbReference type="Gene3D" id="1.25.40.20">
    <property type="entry name" value="Ankyrin repeat-containing domain"/>
    <property type="match status" value="3"/>
</dbReference>
<sequence>MLRSEKEKDPERVTLLVLRRQASADSLQDVGQLISDFLGPDPNLSLSEACAFRSLPLLNWIWRVSCESTASRTSQWTLNNYLRSDPKYYQWQFQKAAIVAASNGHLDVLKWLFEHFSGCWTPVMVPEAAAKNGDVAMLQFLLQHDAGRAFKYKRVEIPLESATSFETRPQLQKNWKGPGNVVYWGGRCIAFAMRGNNFEAAKWIYQYSPHSYSGEDIMLMIQWALTAGNFELAEVFLPRGRKLLGFAVGCPHLDVLKMVIEAGILRFDEAGAAETVELLVPHGRLDLMQRVFQLYSPPRPRRDGDVNWKSYWYPAIKAACARGDLVIVRWLIEHHYGREICRGNREDVEHDHFLCIAAEEGHVDVMQYLFDQGADDQYPDSLLRAVRKGQLNAVKWLLEHHLYTELWEGERVIEEAARNGRLEILKLLHGLDSSVGKKPLARSVETSEWWSRSCYTLDVAASNGHLDIVQWLHLIRPKTCSSNAMDDAAANGQLEVVKWLHANRSEGCTERHGRCSTLAMDLAARNGHLDVLKWLRKNSSKGCTANAFENAIEHSHVRVACWLRKHFQFDVPKTMTIHPPNQFDMVLFLFSHFPETFENGNSARPRLVIVSGPNDEIVPRWVQANEPGITLHAL</sequence>
<dbReference type="PANTHER" id="PTHR46586">
    <property type="entry name" value="ANKYRIN REPEAT-CONTAINING PROTEIN"/>
    <property type="match status" value="1"/>
</dbReference>
<dbReference type="Proteomes" id="UP000018721">
    <property type="component" value="Unassembled WGS sequence"/>
</dbReference>
<organism evidence="1 2">
    <name type="scientific">Phytophthora nicotianae P1569</name>
    <dbReference type="NCBI Taxonomy" id="1317065"/>
    <lineage>
        <taxon>Eukaryota</taxon>
        <taxon>Sar</taxon>
        <taxon>Stramenopiles</taxon>
        <taxon>Oomycota</taxon>
        <taxon>Peronosporomycetes</taxon>
        <taxon>Peronosporales</taxon>
        <taxon>Peronosporaceae</taxon>
        <taxon>Phytophthora</taxon>
    </lineage>
</organism>
<keyword evidence="2" id="KW-1185">Reference proteome</keyword>
<dbReference type="Pfam" id="PF13637">
    <property type="entry name" value="Ank_4"/>
    <property type="match status" value="1"/>
</dbReference>
<evidence type="ECO:0000313" key="2">
    <source>
        <dbReference type="Proteomes" id="UP000018721"/>
    </source>
</evidence>
<evidence type="ECO:0000313" key="1">
    <source>
        <dbReference type="EMBL" id="ETI31961.1"/>
    </source>
</evidence>
<dbReference type="InterPro" id="IPR036770">
    <property type="entry name" value="Ankyrin_rpt-contain_sf"/>
</dbReference>
<protein>
    <submittedName>
        <fullName evidence="1">Uncharacterized protein</fullName>
    </submittedName>
</protein>
<dbReference type="AlphaFoldDB" id="V9DZ63"/>
<dbReference type="InterPro" id="IPR002110">
    <property type="entry name" value="Ankyrin_rpt"/>
</dbReference>